<dbReference type="PROSITE" id="PS51831">
    <property type="entry name" value="HD"/>
    <property type="match status" value="1"/>
</dbReference>
<dbReference type="PANTHER" id="PTHR11373:SF32">
    <property type="entry name" value="DEOXYGUANOSINETRIPHOSPHATE TRIPHOSPHOHYDROLASE"/>
    <property type="match status" value="1"/>
</dbReference>
<protein>
    <recommendedName>
        <fullName evidence="2">Deoxyguanosinetriphosphate triphosphohydrolase-like protein</fullName>
    </recommendedName>
</protein>
<name>A0ABS4YFN6_9MICO</name>
<reference evidence="5 6" key="1">
    <citation type="submission" date="2021-03" db="EMBL/GenBank/DDBJ databases">
        <title>Sequencing the genomes of 1000 actinobacteria strains.</title>
        <authorList>
            <person name="Klenk H.-P."/>
        </authorList>
    </citation>
    <scope>NUCLEOTIDE SEQUENCE [LARGE SCALE GENOMIC DNA]</scope>
    <source>
        <strain evidence="5 6">DSM 14564</strain>
    </source>
</reference>
<organism evidence="5 6">
    <name type="scientific">Brachybacterium fresconis</name>
    <dbReference type="NCBI Taxonomy" id="173363"/>
    <lineage>
        <taxon>Bacteria</taxon>
        <taxon>Bacillati</taxon>
        <taxon>Actinomycetota</taxon>
        <taxon>Actinomycetes</taxon>
        <taxon>Micrococcales</taxon>
        <taxon>Dermabacteraceae</taxon>
        <taxon>Brachybacterium</taxon>
    </lineage>
</organism>
<dbReference type="Gene3D" id="1.10.3210.10">
    <property type="entry name" value="Hypothetical protein af1432"/>
    <property type="match status" value="1"/>
</dbReference>
<dbReference type="InterPro" id="IPR003607">
    <property type="entry name" value="HD/PDEase_dom"/>
</dbReference>
<evidence type="ECO:0000256" key="3">
    <source>
        <dbReference type="SAM" id="MobiDB-lite"/>
    </source>
</evidence>
<dbReference type="CDD" id="cd00077">
    <property type="entry name" value="HDc"/>
    <property type="match status" value="1"/>
</dbReference>
<accession>A0ABS4YFN6</accession>
<dbReference type="EMBL" id="JAGIOC010000001">
    <property type="protein sequence ID" value="MBP2407605.1"/>
    <property type="molecule type" value="Genomic_DNA"/>
</dbReference>
<dbReference type="NCBIfam" id="NF002829">
    <property type="entry name" value="PRK03007.1"/>
    <property type="match status" value="1"/>
</dbReference>
<evidence type="ECO:0000313" key="6">
    <source>
        <dbReference type="Proteomes" id="UP000698222"/>
    </source>
</evidence>
<dbReference type="RefSeq" id="WP_209887014.1">
    <property type="nucleotide sequence ID" value="NZ_BAAAJV010000011.1"/>
</dbReference>
<evidence type="ECO:0000313" key="5">
    <source>
        <dbReference type="EMBL" id="MBP2407605.1"/>
    </source>
</evidence>
<evidence type="ECO:0000256" key="1">
    <source>
        <dbReference type="ARBA" id="ARBA00022801"/>
    </source>
</evidence>
<dbReference type="InterPro" id="IPR006674">
    <property type="entry name" value="HD_domain"/>
</dbReference>
<feature type="region of interest" description="Disordered" evidence="3">
    <location>
        <begin position="1"/>
        <end position="22"/>
    </location>
</feature>
<dbReference type="InterPro" id="IPR023023">
    <property type="entry name" value="dNTPase_2"/>
</dbReference>
<dbReference type="InterPro" id="IPR050135">
    <property type="entry name" value="dGTPase-like"/>
</dbReference>
<dbReference type="HAMAP" id="MF_01212">
    <property type="entry name" value="dGTPase_type2"/>
    <property type="match status" value="1"/>
</dbReference>
<comment type="similarity">
    <text evidence="2">Belongs to the dGTPase family. Type 2 subfamily.</text>
</comment>
<feature type="domain" description="HD" evidence="4">
    <location>
        <begin position="87"/>
        <end position="236"/>
    </location>
</feature>
<sequence length="457" mass="49532">MRPTDSTASAESTSSADGAALVGHVAAPPVGYTTADLERWAAEPPKSQARTPFQRDRARVLHSSALRRLGAKTQVLGAGANDFVRTRLTHSLEVAQVGRDIGLELGCDPDVVDAACLSHDLGHPPFGHNGEKVLDALASDIGGFEGNAQTLRLLTRLEPKVLGDQRPFGLNLTRASVDAAIKYPWTRGDGPDPTSTKFGAYADDLDVYRWAREGAVPGRRCFEAQVMDLADDIAYSVHDIEDAITGLTLDLAELQDPMERAAALYVVQDWYMPGESIDALDAALQRLEADPSWLRSFTGSMRSAAALKNMASQLIGRFTRSAITATRAAHGEGPISRYGGDMVVPEQTHLEIAVLKGLAAAYVMSSASQQPVYEAQEEIIHDLFSRLWNTGTQYLSPLFAELWEAAADDTARRRVIVDQIASYTDVTARRLHEVLFDREITHLTAADTPLPGLGSEL</sequence>
<dbReference type="NCBIfam" id="TIGR01353">
    <property type="entry name" value="dGTP_triPase"/>
    <property type="match status" value="1"/>
</dbReference>
<dbReference type="SMART" id="SM00471">
    <property type="entry name" value="HDc"/>
    <property type="match status" value="1"/>
</dbReference>
<feature type="compositionally biased region" description="Low complexity" evidence="3">
    <location>
        <begin position="1"/>
        <end position="20"/>
    </location>
</feature>
<proteinExistence type="inferred from homology"/>
<gene>
    <name evidence="5" type="ORF">JOF44_000508</name>
</gene>
<dbReference type="Pfam" id="PF13286">
    <property type="entry name" value="HD_assoc"/>
    <property type="match status" value="1"/>
</dbReference>
<dbReference type="Pfam" id="PF01966">
    <property type="entry name" value="HD"/>
    <property type="match status" value="1"/>
</dbReference>
<evidence type="ECO:0000259" key="4">
    <source>
        <dbReference type="PROSITE" id="PS51831"/>
    </source>
</evidence>
<dbReference type="InterPro" id="IPR006261">
    <property type="entry name" value="dGTPase"/>
</dbReference>
<dbReference type="PANTHER" id="PTHR11373">
    <property type="entry name" value="DEOXYNUCLEOSIDE TRIPHOSPHATE TRIPHOSPHOHYDROLASE"/>
    <property type="match status" value="1"/>
</dbReference>
<comment type="caution">
    <text evidence="5">The sequence shown here is derived from an EMBL/GenBank/DDBJ whole genome shotgun (WGS) entry which is preliminary data.</text>
</comment>
<dbReference type="Proteomes" id="UP000698222">
    <property type="component" value="Unassembled WGS sequence"/>
</dbReference>
<evidence type="ECO:0000256" key="2">
    <source>
        <dbReference type="HAMAP-Rule" id="MF_01212"/>
    </source>
</evidence>
<dbReference type="GO" id="GO:0008832">
    <property type="term" value="F:dGTPase activity"/>
    <property type="evidence" value="ECO:0007669"/>
    <property type="project" value="UniProtKB-EC"/>
</dbReference>
<dbReference type="InterPro" id="IPR026875">
    <property type="entry name" value="PHydrolase_assoc_dom"/>
</dbReference>
<keyword evidence="6" id="KW-1185">Reference proteome</keyword>
<keyword evidence="1 2" id="KW-0378">Hydrolase</keyword>
<dbReference type="SUPFAM" id="SSF109604">
    <property type="entry name" value="HD-domain/PDEase-like"/>
    <property type="match status" value="1"/>
</dbReference>